<dbReference type="NCBIfam" id="NF012200">
    <property type="entry name" value="choice_anch_D"/>
    <property type="match status" value="2"/>
</dbReference>
<gene>
    <name evidence="9" type="ORF">LBU54_04935</name>
</gene>
<dbReference type="RefSeq" id="WP_224526681.1">
    <property type="nucleotide sequence ID" value="NZ_JAIUJR010000002.1"/>
</dbReference>
<evidence type="ECO:0000313" key="10">
    <source>
        <dbReference type="Proteomes" id="UP001198901"/>
    </source>
</evidence>
<dbReference type="Gene3D" id="2.60.120.200">
    <property type="match status" value="1"/>
</dbReference>
<name>A0ABS7XR47_9FLAO</name>
<reference evidence="10" key="1">
    <citation type="submission" date="2023-07" db="EMBL/GenBank/DDBJ databases">
        <authorList>
            <person name="Yue Y."/>
        </authorList>
    </citation>
    <scope>NUCLEOTIDE SEQUENCE [LARGE SCALE GENOMIC DNA]</scope>
    <source>
        <strain evidence="10">D23</strain>
    </source>
</reference>
<dbReference type="InterPro" id="IPR006558">
    <property type="entry name" value="LamG-like"/>
</dbReference>
<dbReference type="PANTHER" id="PTHR42535">
    <property type="entry name" value="OOKINETE PROTEIN, PUTATIVE-RELATED"/>
    <property type="match status" value="1"/>
</dbReference>
<keyword evidence="7" id="KW-0966">Cell projection</keyword>
<protein>
    <submittedName>
        <fullName evidence="9">Choice-of-anchor D domain-containing protein</fullName>
    </submittedName>
</protein>
<dbReference type="Gene3D" id="4.10.1080.10">
    <property type="entry name" value="TSP type-3 repeat"/>
    <property type="match status" value="1"/>
</dbReference>
<proteinExistence type="predicted"/>
<dbReference type="NCBIfam" id="TIGR04183">
    <property type="entry name" value="Por_Secre_tail"/>
    <property type="match status" value="1"/>
</dbReference>
<dbReference type="InterPro" id="IPR053879">
    <property type="entry name" value="HYDIN_VesB_CFA65-like_Ig"/>
</dbReference>
<dbReference type="Pfam" id="PF22544">
    <property type="entry name" value="HYDIN_VesB_CFA65-like_Ig"/>
    <property type="match status" value="1"/>
</dbReference>
<evidence type="ECO:0000256" key="7">
    <source>
        <dbReference type="ARBA" id="ARBA00023273"/>
    </source>
</evidence>
<keyword evidence="4" id="KW-0732">Signal</keyword>
<dbReference type="EMBL" id="JAIUJR010000002">
    <property type="protein sequence ID" value="MCA0131918.1"/>
    <property type="molecule type" value="Genomic_DNA"/>
</dbReference>
<dbReference type="Pfam" id="PF18962">
    <property type="entry name" value="Por_Secre_tail"/>
    <property type="match status" value="1"/>
</dbReference>
<evidence type="ECO:0000256" key="4">
    <source>
        <dbReference type="ARBA" id="ARBA00022729"/>
    </source>
</evidence>
<dbReference type="InterPro" id="IPR045474">
    <property type="entry name" value="GEVED"/>
</dbReference>
<dbReference type="InterPro" id="IPR000998">
    <property type="entry name" value="MAM_dom"/>
</dbReference>
<evidence type="ECO:0000259" key="8">
    <source>
        <dbReference type="PROSITE" id="PS50060"/>
    </source>
</evidence>
<evidence type="ECO:0000313" key="9">
    <source>
        <dbReference type="EMBL" id="MCA0131918.1"/>
    </source>
</evidence>
<dbReference type="PANTHER" id="PTHR42535:SF2">
    <property type="entry name" value="CHROMOSOME UNDETERMINED SCAFFOLD_146, WHOLE GENOME SHOTGUN SEQUENCE"/>
    <property type="match status" value="1"/>
</dbReference>
<organism evidence="9 10">
    <name type="scientific">Winogradskyella alexanderae</name>
    <dbReference type="NCBI Taxonomy" id="2877123"/>
    <lineage>
        <taxon>Bacteria</taxon>
        <taxon>Pseudomonadati</taxon>
        <taxon>Bacteroidota</taxon>
        <taxon>Flavobacteriia</taxon>
        <taxon>Flavobacteriales</taxon>
        <taxon>Flavobacteriaceae</taxon>
        <taxon>Winogradskyella</taxon>
    </lineage>
</organism>
<dbReference type="PROSITE" id="PS50060">
    <property type="entry name" value="MAM_2"/>
    <property type="match status" value="1"/>
</dbReference>
<accession>A0ABS7XR47</accession>
<evidence type="ECO:0000256" key="2">
    <source>
        <dbReference type="ARBA" id="ARBA00004496"/>
    </source>
</evidence>
<dbReference type="Pfam" id="PF20009">
    <property type="entry name" value="GEVED"/>
    <property type="match status" value="2"/>
</dbReference>
<comment type="caution">
    <text evidence="9">The sequence shown here is derived from an EMBL/GenBank/DDBJ whole genome shotgun (WGS) entry which is preliminary data.</text>
</comment>
<dbReference type="SMART" id="SM00560">
    <property type="entry name" value="LamGL"/>
    <property type="match status" value="1"/>
</dbReference>
<dbReference type="Proteomes" id="UP001198901">
    <property type="component" value="Unassembled WGS sequence"/>
</dbReference>
<keyword evidence="6" id="KW-1015">Disulfide bond</keyword>
<keyword evidence="10" id="KW-1185">Reference proteome</keyword>
<evidence type="ECO:0000256" key="3">
    <source>
        <dbReference type="ARBA" id="ARBA00022490"/>
    </source>
</evidence>
<dbReference type="SUPFAM" id="SSF49899">
    <property type="entry name" value="Concanavalin A-like lectins/glucanases"/>
    <property type="match status" value="1"/>
</dbReference>
<comment type="subcellular location">
    <subcellularLocation>
        <location evidence="1">Cell projection</location>
        <location evidence="1">Cilium</location>
    </subcellularLocation>
    <subcellularLocation>
        <location evidence="2">Cytoplasm</location>
    </subcellularLocation>
</comment>
<dbReference type="Gene3D" id="2.60.40.10">
    <property type="entry name" value="Immunoglobulins"/>
    <property type="match status" value="2"/>
</dbReference>
<evidence type="ECO:0000256" key="5">
    <source>
        <dbReference type="ARBA" id="ARBA00023069"/>
    </source>
</evidence>
<dbReference type="InterPro" id="IPR013783">
    <property type="entry name" value="Ig-like_fold"/>
</dbReference>
<dbReference type="InterPro" id="IPR026444">
    <property type="entry name" value="Secre_tail"/>
</dbReference>
<feature type="domain" description="MAM" evidence="8">
    <location>
        <begin position="1178"/>
        <end position="1228"/>
    </location>
</feature>
<dbReference type="Pfam" id="PF13385">
    <property type="entry name" value="Laminin_G_3"/>
    <property type="match status" value="1"/>
</dbReference>
<evidence type="ECO:0000256" key="1">
    <source>
        <dbReference type="ARBA" id="ARBA00004138"/>
    </source>
</evidence>
<evidence type="ECO:0000256" key="6">
    <source>
        <dbReference type="ARBA" id="ARBA00023157"/>
    </source>
</evidence>
<keyword evidence="5" id="KW-0969">Cilium</keyword>
<dbReference type="InterPro" id="IPR028974">
    <property type="entry name" value="TSP_type-3_rpt"/>
</dbReference>
<sequence length="2304" mass="251609">MNLKIASSLKGNFNASKWVLSFTTLLLCTLLHGQSSDFKVQHVKDDIGNSGGINTEFSPVNSLEKAIAIPNSNRKTHAGVPGFGGTLHADDLSGARVLTNTGTLSYYRQNGSRNSEMRFHSSILEYIGPEGGPNEIIVRGRYQVSLNGSNNSATQLLNGITDANRCIPFISGILTNDGNRGADSATALAYLEDLSTLRVEKGTNSNNVTVFVTVVEFTGSNWTVLHGDSSNVSTDTGTIRLTNESDGTGSPITLESWDEAAIFTHHRGDNTINGINQAISDNWPLISPGEDNQSVDWRFHVNHDSNGTNRQFVHVLANSDLRVSRYQLNSNSGGETDFDISSSNLSNIEEALIVGASITSGNGTAYGRGWRNYDLKSTTQASHWSHRGGNNMTHEIQIIDLSDLTSDDNSTPTDYCNSFGNTQYDTGITNVTFNTINHSDGSPKDNGYEDFTLTHSTTVQLNSTRNLSVNVDTDGFYSVHVFAWIDWNQDLDFEDDGERYDLGTAIGVDDGPTNLSPLAITIPTTAVLGATRMRIAVKFGEDPSLCETNFDGEVEDYEIVVTESTPEAEINITGNGFDILDGDTTPTIIDHTDFGEVYVDSGSISRIFTIENQGNSNALNLNGTAPYISISGAHAADFSITAMPSNTIASSASTSFTLSFDPSGEGLRTAIISIASSDSDENPYNFTIQGTGIVPTYCNSIGNLAYQTSVTNVTFNTINNSDGAPKDVGYEDFTSEYATSVEIGTTHDLSVKVDTDGNYVVHAFAWIDWNQDFDFDDEGESYDLGSAVNVPDGITSLSPLAITIPEGAQIGETRMRVSAKYWSDPSSCETNFDGEVEDYTIIITSNALAEIAVSGNGYEIENGDTTPSLTDHTDFGSVNLNETKSKIFTVLNTGSVNLEITDIILSNTTDFSIVGTPSPSTLNPDESITFEVAFNTSSIGLKNSTITIENNDADEFSFQFVIQASGVQNFYDSDGDGVLDNIDIDDDNDGIADAVEEMQCNNSDIAVKTHYKFLNETFGSGERTTINTTYNAVTTYCYEDGTSSCPDLGGIDLNDGEYTVYYRAGNGNGTNDTPNGEVGSWADTHWYLGEDHTPDDTNGRMAMFNASHDSGIFYTANISGALPNVPISYSFWVINLDRTDAPDIGSRLRPDILVEFRDLENNLLASITTGEIPPTTAGNLAGDWYNFSADLTFDVSEFNVYFYNNETGGLGNDLALDDIKITQSLCDTDSDGVANIFDLDSDNDGIPDVVESGYSPVSNGSAVIDSWIDNNNNGMHDAFESLNPVDSDGDGTPDYLDLDSDNDTLFDVDESGAGNIADLFFENGDGDIDGDGVGDGEDSDAVREKDLDSDGIPEFFGDGILDVYDFHNGTTLATAYGNEGQGMEYTLFVNDSDSDGLPDYIDIYNDSDATYNISQTLYAGLDSNNDGIIDDSLDTDGDGILDLFDTADDTFGSPRHLSKKLQIHFDGRNDYIQDSPIISEWGEITLMGWIRLDTDGSGEQFLFGQNNFNLRILNSGLLQADISGTSVMYTTEIPTNRWTHVSVSYSASNEAYNIYVNGENVQSGEKSGTLNPDTSNFTMAKNPTTNSQYFKGYLDEIRLFNKALSADEIQKITYQQIGNGNNGYIRGKEIPLDIETLYWSDLVKYYSLNNFKGNITDDLKTPGVDEGSGATLYNIKGITFETAPLPFITNSGDTDIISALNDIEDGVFGSDAITYDWSIVRISHNNISYNDRQKHLGLFVDENDSSSNPIEFHVTNDSELNVSWYLKLDGFIDLEGESQLIQGDNSMLDPLSKGKLERDQQGTADTFTYNYWSSPVGSINSNTNNNDYQLNTVLMDGSNPENPMPINWITSGYNGSNSSPIGLADYWIWKFDNHLSNDYSSWQHVRSTGTMSAGEGFTMKGPGTGPINADQNYVFVGKPNNGTISLPINAGNNYMLGNPYPSALDARQFIIDNAAILAYENSSDPDPTISGTIYFWEHWGGGSHILQEYQGGYAVYNLAGGVAAPSYGTNDPDVATGGTPTKIPGRYIPVSQGFFVLGESDGNVEFRNSQRVFVKETSASSVFMKNSNPSSSQDNSELEDDRMKFRIGFNAPGTIHRQILLTIDSIASPEVDRGFDAAIYDSLTDDMYWMINEGKYTIQGYDAIEDTTVLPIGLHTSSSQIYEITIDDLENVPNDLEIYLHDKTTGNYHDLRASSFELTLDAGEYLNRFEITFTVPQTLSINDAFKEGFNLYYAMGRKKIVVLNPELIQFRELRIYDINGREVLKHETREGSYNEYSIPEVSTGVYIVKLLTENSEVSKKFIVK</sequence>
<dbReference type="InterPro" id="IPR013320">
    <property type="entry name" value="ConA-like_dom_sf"/>
</dbReference>
<keyword evidence="3" id="KW-0963">Cytoplasm</keyword>